<proteinExistence type="predicted"/>
<feature type="compositionally biased region" description="Acidic residues" evidence="1">
    <location>
        <begin position="351"/>
        <end position="378"/>
    </location>
</feature>
<keyword evidence="2" id="KW-0732">Signal</keyword>
<comment type="caution">
    <text evidence="3">The sequence shown here is derived from an EMBL/GenBank/DDBJ whole genome shotgun (WGS) entry which is preliminary data.</text>
</comment>
<evidence type="ECO:0000313" key="4">
    <source>
        <dbReference type="Proteomes" id="UP000710849"/>
    </source>
</evidence>
<evidence type="ECO:0000256" key="2">
    <source>
        <dbReference type="SAM" id="SignalP"/>
    </source>
</evidence>
<gene>
    <name evidence="3" type="ORF">EAE97_011838</name>
</gene>
<protein>
    <recommendedName>
        <fullName evidence="5">Apple domain-containing protein</fullName>
    </recommendedName>
</protein>
<evidence type="ECO:0000256" key="1">
    <source>
        <dbReference type="SAM" id="MobiDB-lite"/>
    </source>
</evidence>
<dbReference type="EMBL" id="RCSW01000042">
    <property type="protein sequence ID" value="KAF7918743.1"/>
    <property type="molecule type" value="Genomic_DNA"/>
</dbReference>
<dbReference type="Proteomes" id="UP000710849">
    <property type="component" value="Unassembled WGS sequence"/>
</dbReference>
<feature type="compositionally biased region" description="Low complexity" evidence="1">
    <location>
        <begin position="339"/>
        <end position="350"/>
    </location>
</feature>
<dbReference type="GeneID" id="62155425"/>
<accession>A0A9P5LRY1</accession>
<dbReference type="AlphaFoldDB" id="A0A9P5LRY1"/>
<reference evidence="3 4" key="1">
    <citation type="journal article" date="2020" name="Genome Biol. Evol.">
        <title>Comparative genomics of Sclerotiniaceae.</title>
        <authorList>
            <person name="Valero Jimenez C.A."/>
            <person name="Steentjes M."/>
            <person name="Scholten O.E."/>
            <person name="Van Kan J.A.L."/>
        </authorList>
    </citation>
    <scope>NUCLEOTIDE SEQUENCE [LARGE SCALE GENOMIC DNA]</scope>
    <source>
        <strain evidence="3 4">MUCL 94</strain>
    </source>
</reference>
<feature type="region of interest" description="Disordered" evidence="1">
    <location>
        <begin position="339"/>
        <end position="378"/>
    </location>
</feature>
<name>A0A9P5LRY1_9HELO</name>
<feature type="signal peptide" evidence="2">
    <location>
        <begin position="1"/>
        <end position="16"/>
    </location>
</feature>
<feature type="chain" id="PRO_5040418146" description="Apple domain-containing protein" evidence="2">
    <location>
        <begin position="17"/>
        <end position="378"/>
    </location>
</feature>
<evidence type="ECO:0008006" key="5">
    <source>
        <dbReference type="Google" id="ProtNLM"/>
    </source>
</evidence>
<keyword evidence="4" id="KW-1185">Reference proteome</keyword>
<organism evidence="3 4">
    <name type="scientific">Botrytis byssoidea</name>
    <dbReference type="NCBI Taxonomy" id="139641"/>
    <lineage>
        <taxon>Eukaryota</taxon>
        <taxon>Fungi</taxon>
        <taxon>Dikarya</taxon>
        <taxon>Ascomycota</taxon>
        <taxon>Pezizomycotina</taxon>
        <taxon>Leotiomycetes</taxon>
        <taxon>Helotiales</taxon>
        <taxon>Sclerotiniaceae</taxon>
        <taxon>Botrytis</taxon>
    </lineage>
</organism>
<dbReference type="RefSeq" id="XP_038726844.1">
    <property type="nucleotide sequence ID" value="XM_038882352.1"/>
</dbReference>
<sequence>MRVLIVFSALAGLCQAIVVAPRQAVSPSEVAVTSTSLSIVTNTITTAYPIITTATTCSVDSIVPKGPTYSAGAVWSLPGGNYYSQQCGASLIGGTVIRAYVEPIGAAATSICVSFCNALNNLKTAASSCNGIAFTTVGALYECFLQNGPVTQAPAPSNVFNIVQYTTNPCVVTSTALQTDISYETVTSTIEVVYTSTVSTSVVIIPSATTTTSTSTSEVPSVSATISTSETPSAAGTTSTSEISSAAASTSVIVISSTDTTTSTSETPSAASTTLIPTLSPPNATIITSQTPSAAPTLAYTNSSTSIFISITTSQTLSSAIPTLIFTNSSIPISISTTTSSAAAASTSTAGDDDNDDDDDDDDVCYYDDEEGEEVDDY</sequence>
<evidence type="ECO:0000313" key="3">
    <source>
        <dbReference type="EMBL" id="KAF7918743.1"/>
    </source>
</evidence>